<feature type="transmembrane region" description="Helical" evidence="2">
    <location>
        <begin position="854"/>
        <end position="871"/>
    </location>
</feature>
<feature type="transmembrane region" description="Helical" evidence="2">
    <location>
        <begin position="794"/>
        <end position="814"/>
    </location>
</feature>
<name>A0A2M7G0E3_9BACT</name>
<feature type="compositionally biased region" description="Low complexity" evidence="1">
    <location>
        <begin position="125"/>
        <end position="138"/>
    </location>
</feature>
<feature type="transmembrane region" description="Helical" evidence="2">
    <location>
        <begin position="193"/>
        <end position="213"/>
    </location>
</feature>
<protein>
    <submittedName>
        <fullName evidence="3">Uncharacterized protein</fullName>
    </submittedName>
</protein>
<comment type="caution">
    <text evidence="3">The sequence shown here is derived from an EMBL/GenBank/DDBJ whole genome shotgun (WGS) entry which is preliminary data.</text>
</comment>
<feature type="transmembrane region" description="Helical" evidence="2">
    <location>
        <begin position="614"/>
        <end position="635"/>
    </location>
</feature>
<feature type="transmembrane region" description="Helical" evidence="2">
    <location>
        <begin position="588"/>
        <end position="608"/>
    </location>
</feature>
<dbReference type="Proteomes" id="UP000231019">
    <property type="component" value="Unassembled WGS sequence"/>
</dbReference>
<feature type="transmembrane region" description="Helical" evidence="2">
    <location>
        <begin position="1393"/>
        <end position="1415"/>
    </location>
</feature>
<feature type="transmembrane region" description="Helical" evidence="2">
    <location>
        <begin position="1031"/>
        <end position="1050"/>
    </location>
</feature>
<feature type="transmembrane region" description="Helical" evidence="2">
    <location>
        <begin position="336"/>
        <end position="354"/>
    </location>
</feature>
<feature type="transmembrane region" description="Helical" evidence="2">
    <location>
        <begin position="443"/>
        <end position="475"/>
    </location>
</feature>
<feature type="transmembrane region" description="Helical" evidence="2">
    <location>
        <begin position="487"/>
        <end position="509"/>
    </location>
</feature>
<feature type="transmembrane region" description="Helical" evidence="2">
    <location>
        <begin position="937"/>
        <end position="958"/>
    </location>
</feature>
<feature type="transmembrane region" description="Helical" evidence="2">
    <location>
        <begin position="1126"/>
        <end position="1145"/>
    </location>
</feature>
<feature type="transmembrane region" description="Helical" evidence="2">
    <location>
        <begin position="1104"/>
        <end position="1120"/>
    </location>
</feature>
<keyword evidence="2" id="KW-1133">Transmembrane helix</keyword>
<keyword evidence="2" id="KW-0472">Membrane</keyword>
<feature type="transmembrane region" description="Helical" evidence="2">
    <location>
        <begin position="1293"/>
        <end position="1313"/>
    </location>
</feature>
<feature type="transmembrane region" description="Helical" evidence="2">
    <location>
        <begin position="978"/>
        <end position="995"/>
    </location>
</feature>
<feature type="transmembrane region" description="Helical" evidence="2">
    <location>
        <begin position="826"/>
        <end position="847"/>
    </location>
</feature>
<proteinExistence type="predicted"/>
<evidence type="ECO:0000313" key="3">
    <source>
        <dbReference type="EMBL" id="PIW14649.1"/>
    </source>
</evidence>
<feature type="transmembrane region" description="Helical" evidence="2">
    <location>
        <begin position="1079"/>
        <end position="1097"/>
    </location>
</feature>
<evidence type="ECO:0000256" key="1">
    <source>
        <dbReference type="SAM" id="MobiDB-lite"/>
    </source>
</evidence>
<feature type="transmembrane region" description="Helical" evidence="2">
    <location>
        <begin position="515"/>
        <end position="533"/>
    </location>
</feature>
<feature type="transmembrane region" description="Helical" evidence="2">
    <location>
        <begin position="754"/>
        <end position="773"/>
    </location>
</feature>
<gene>
    <name evidence="3" type="ORF">COW36_21670</name>
</gene>
<feature type="transmembrane region" description="Helical" evidence="2">
    <location>
        <begin position="1325"/>
        <end position="1343"/>
    </location>
</feature>
<reference evidence="3 4" key="1">
    <citation type="submission" date="2017-09" db="EMBL/GenBank/DDBJ databases">
        <title>Depth-based differentiation of microbial function through sediment-hosted aquifers and enrichment of novel symbionts in the deep terrestrial subsurface.</title>
        <authorList>
            <person name="Probst A.J."/>
            <person name="Ladd B."/>
            <person name="Jarett J.K."/>
            <person name="Geller-Mcgrath D.E."/>
            <person name="Sieber C.M."/>
            <person name="Emerson J.B."/>
            <person name="Anantharaman K."/>
            <person name="Thomas B.C."/>
            <person name="Malmstrom R."/>
            <person name="Stieglmeier M."/>
            <person name="Klingl A."/>
            <person name="Woyke T."/>
            <person name="Ryan C.M."/>
            <person name="Banfield J.F."/>
        </authorList>
    </citation>
    <scope>NUCLEOTIDE SEQUENCE [LARGE SCALE GENOMIC DNA]</scope>
    <source>
        <strain evidence="3">CG17_big_fil_post_rev_8_21_14_2_50_48_46</strain>
    </source>
</reference>
<feature type="transmembrane region" description="Helical" evidence="2">
    <location>
        <begin position="1196"/>
        <end position="1215"/>
    </location>
</feature>
<feature type="transmembrane region" description="Helical" evidence="2">
    <location>
        <begin position="1447"/>
        <end position="1468"/>
    </location>
</feature>
<evidence type="ECO:0000256" key="2">
    <source>
        <dbReference type="SAM" id="Phobius"/>
    </source>
</evidence>
<feature type="transmembrane region" description="Helical" evidence="2">
    <location>
        <begin position="1474"/>
        <end position="1491"/>
    </location>
</feature>
<accession>A0A2M7G0E3</accession>
<feature type="transmembrane region" description="Helical" evidence="2">
    <location>
        <begin position="1007"/>
        <end position="1025"/>
    </location>
</feature>
<feature type="transmembrane region" description="Helical" evidence="2">
    <location>
        <begin position="1421"/>
        <end position="1440"/>
    </location>
</feature>
<feature type="region of interest" description="Disordered" evidence="1">
    <location>
        <begin position="125"/>
        <end position="144"/>
    </location>
</feature>
<sequence length="1513" mass="169808">MEILIGIFILWLGYVWGKTQQKQSVRPYDSVREGQYLLLQEEATYLLEWQKLYEAGLISTQKHEQILAWYYSENSQGPQRLRSTLGTAARAWKQSFQQELLRLKHSRLLSESEYQACMAWFNPTQTTEQTSEQTKSSTPLPAPVETASVPSSALTVIVHETVLPHAKSPKVYNRPDVLLQLLKLSQKLTQQRWTNGLIALGVLSLILSSLPVIQHMSSASLIYAVMLAYSAGLLGAGLGVMRRFPWTGQMLTLVTLLSLPLDYASLVTLDPAQTIDAGITVLALGLLPLLSWLGLRALVGKPDLLYVLALIGIGWFSALLRGLAPLSLELTGGPRLFAQLCVFLPWPLVLLGLWRTTQNFWILPETRQHNLIPQLGLIGYLLLAALMPPVIYSVSWPLMGLALSFSALAIFWSADRLRALLALLLEAPWPHFFWRWVREQELVAGLVLAGGIALASGEALPLLLSAGLGGLWLLALSRHWQNSPLRWGIYLYSATLLALALLGLSQDWLADQRSLMLAACALALSLLAWVAPAEHWRRHALHQTGIFLSSAAWIQIALFRDWSLQTLAALALLAGVYLSYAAQAKRNLFSYIGIVTLSISALSCLAVWRPGLNFAAYRFYALALAWLMLGLGLLIQFSTPRRKESAAVSETEAPPEGLWARLNADRYHPFRFRQRFANLRPYLYSEPLYNLALLITSIVTLSDVEDLRLTALATLFYGAIFMIYPARLWIYFVIVSASDSLLELSGDLLPQRYQSWSLLMLGLGWFFVGKLVEELLEGRDRTRHDAAHEAQKRLAKPFFHGAIFINVVLLRYFFGDLQNLFSEEGWLNAAQEALPVMLTSFFYLLNLRVYVSKLWLYPGIISATLGLYFGLTQILPPEMPLLVFTALAGLWLELARRMKTHSGLNQWWQALIAYRHPEGPPSENYARIHLEDFSSPLWTLGLILAGCSLAFSSLLIPWQNLYLAQNFELALLTRSQPLTLYGMQFLNFLALALLFKELAQPLKKPLLWLEAMALSSLTLGAAWIFQADLSLDQLGLFFSAAALVWTLVWLRFESKQVLEWGSFALILLGFGALGLTHQALSALLSLGLLGLACLLRLKLRPSPWPLYIFTCFCLIAALVLKDGLHWISPLQAALLPLAGGGLLWALERSMPAQSAWKKDLWALNLLLLGVQHLTQAVILLQLWRGLSDEFPPAPPGWAWLAVGLALGQALWIWSLNRSHQSPLLQGWMLAQTLLASWLAMLNQPWLLWPLIGLPWLLAHRWPILPEAKWLNQAAAQLTPFLLAWGLFSFPEGLSLNLLYFWRLLPLLLWGLFYAREARSLPQQPWLWWLSLLSWNLAWIFTVLASPLQSFENLGISFEFSKTLLVHALLIPIALSLVWLSWKTLHTQPNRNQLFYIGLGLLLAPAGLSLMAVWGFPLLRGALLLELLGLVLGMIWLAFVLRQRAFLHVPLLLVCLGLLGGAGATLIWGHWGLRWGLFILLGLGFMVAGNLFQSHAESLRLRLEAVQDRLESWD</sequence>
<feature type="transmembrane region" description="Helical" evidence="2">
    <location>
        <begin position="1245"/>
        <end position="1262"/>
    </location>
</feature>
<dbReference type="EMBL" id="PFFQ01000059">
    <property type="protein sequence ID" value="PIW14649.1"/>
    <property type="molecule type" value="Genomic_DNA"/>
</dbReference>
<feature type="transmembrane region" description="Helical" evidence="2">
    <location>
        <begin position="1363"/>
        <end position="1381"/>
    </location>
</feature>
<feature type="transmembrane region" description="Helical" evidence="2">
    <location>
        <begin position="715"/>
        <end position="734"/>
    </location>
</feature>
<keyword evidence="2" id="KW-0812">Transmembrane</keyword>
<feature type="transmembrane region" description="Helical" evidence="2">
    <location>
        <begin position="1165"/>
        <end position="1184"/>
    </location>
</feature>
<feature type="transmembrane region" description="Helical" evidence="2">
    <location>
        <begin position="304"/>
        <end position="324"/>
    </location>
</feature>
<feature type="transmembrane region" description="Helical" evidence="2">
    <location>
        <begin position="277"/>
        <end position="298"/>
    </location>
</feature>
<organism evidence="3 4">
    <name type="scientific">bacterium (Candidatus Blackallbacteria) CG17_big_fil_post_rev_8_21_14_2_50_48_46</name>
    <dbReference type="NCBI Taxonomy" id="2014261"/>
    <lineage>
        <taxon>Bacteria</taxon>
        <taxon>Candidatus Blackallbacteria</taxon>
    </lineage>
</organism>
<feature type="transmembrane region" description="Helical" evidence="2">
    <location>
        <begin position="564"/>
        <end position="581"/>
    </location>
</feature>
<feature type="transmembrane region" description="Helical" evidence="2">
    <location>
        <begin position="220"/>
        <end position="240"/>
    </location>
</feature>
<evidence type="ECO:0000313" key="4">
    <source>
        <dbReference type="Proteomes" id="UP000231019"/>
    </source>
</evidence>
<feature type="transmembrane region" description="Helical" evidence="2">
    <location>
        <begin position="540"/>
        <end position="558"/>
    </location>
</feature>